<dbReference type="GO" id="GO:0016020">
    <property type="term" value="C:membrane"/>
    <property type="evidence" value="ECO:0007669"/>
    <property type="project" value="InterPro"/>
</dbReference>
<keyword evidence="9" id="KW-0812">Transmembrane</keyword>
<dbReference type="GO" id="GO:0046983">
    <property type="term" value="F:protein dimerization activity"/>
    <property type="evidence" value="ECO:0007669"/>
    <property type="project" value="InterPro"/>
</dbReference>
<dbReference type="CDD" id="cd16917">
    <property type="entry name" value="HATPase_UhpB-NarQ-NarX-like"/>
    <property type="match status" value="1"/>
</dbReference>
<accession>A0A365XV06</accession>
<name>A0A365XV06_9BACT</name>
<sequence>MEEKLTDNIYVLVIMAMVGSCMLSIAFILIQIRSKNSILQQKKKLLDAQVEHQKELLRAIITSQETERKRIGMDLHDEVGSALSSLRLIMSHAALLENNQFNVQCKQIIDQIIQDVRNISHNLSPLTAGAYSFYDAVEDLCAVVQQSGKINIRLLLPEEPVLLEENTALAIYRVMAELMNNTIKHATADNIVIEMKTTPRELQIDYADDGIGLKDVLLPEKKGMGLHNIESRLGMSGAVYTIAGSERKGFAIHISLPLS</sequence>
<evidence type="ECO:0000256" key="8">
    <source>
        <dbReference type="ARBA" id="ARBA00023012"/>
    </source>
</evidence>
<comment type="catalytic activity">
    <reaction evidence="1">
        <text>ATP + protein L-histidine = ADP + protein N-phospho-L-histidine.</text>
        <dbReference type="EC" id="2.7.13.3"/>
    </reaction>
</comment>
<dbReference type="GO" id="GO:0000155">
    <property type="term" value="F:phosphorelay sensor kinase activity"/>
    <property type="evidence" value="ECO:0007669"/>
    <property type="project" value="InterPro"/>
</dbReference>
<keyword evidence="8" id="KW-0902">Two-component regulatory system</keyword>
<evidence type="ECO:0000313" key="11">
    <source>
        <dbReference type="EMBL" id="RBL90173.1"/>
    </source>
</evidence>
<keyword evidence="6" id="KW-0418">Kinase</keyword>
<dbReference type="SUPFAM" id="SSF55874">
    <property type="entry name" value="ATPase domain of HSP90 chaperone/DNA topoisomerase II/histidine kinase"/>
    <property type="match status" value="1"/>
</dbReference>
<dbReference type="Proteomes" id="UP000253410">
    <property type="component" value="Unassembled WGS sequence"/>
</dbReference>
<evidence type="ECO:0000256" key="6">
    <source>
        <dbReference type="ARBA" id="ARBA00022777"/>
    </source>
</evidence>
<evidence type="ECO:0000313" key="12">
    <source>
        <dbReference type="Proteomes" id="UP000253410"/>
    </source>
</evidence>
<dbReference type="Gene3D" id="3.30.565.10">
    <property type="entry name" value="Histidine kinase-like ATPase, C-terminal domain"/>
    <property type="match status" value="1"/>
</dbReference>
<dbReference type="PANTHER" id="PTHR24421:SF10">
    <property type="entry name" value="NITRATE_NITRITE SENSOR PROTEIN NARQ"/>
    <property type="match status" value="1"/>
</dbReference>
<evidence type="ECO:0000256" key="5">
    <source>
        <dbReference type="ARBA" id="ARBA00022741"/>
    </source>
</evidence>
<protein>
    <recommendedName>
        <fullName evidence="2">histidine kinase</fullName>
        <ecNumber evidence="2">2.7.13.3</ecNumber>
    </recommendedName>
</protein>
<keyword evidence="3" id="KW-0597">Phosphoprotein</keyword>
<proteinExistence type="predicted"/>
<evidence type="ECO:0000256" key="9">
    <source>
        <dbReference type="SAM" id="Phobius"/>
    </source>
</evidence>
<dbReference type="InterPro" id="IPR050482">
    <property type="entry name" value="Sensor_HK_TwoCompSys"/>
</dbReference>
<evidence type="ECO:0000256" key="3">
    <source>
        <dbReference type="ARBA" id="ARBA00022553"/>
    </source>
</evidence>
<dbReference type="EC" id="2.7.13.3" evidence="2"/>
<dbReference type="Pfam" id="PF07730">
    <property type="entry name" value="HisKA_3"/>
    <property type="match status" value="1"/>
</dbReference>
<evidence type="ECO:0000259" key="10">
    <source>
        <dbReference type="PROSITE" id="PS50109"/>
    </source>
</evidence>
<keyword evidence="12" id="KW-1185">Reference proteome</keyword>
<dbReference type="RefSeq" id="WP_113618924.1">
    <property type="nucleotide sequence ID" value="NZ_QFFJ01000002.1"/>
</dbReference>
<evidence type="ECO:0000256" key="2">
    <source>
        <dbReference type="ARBA" id="ARBA00012438"/>
    </source>
</evidence>
<keyword evidence="4" id="KW-0808">Transferase</keyword>
<evidence type="ECO:0000256" key="4">
    <source>
        <dbReference type="ARBA" id="ARBA00022679"/>
    </source>
</evidence>
<keyword evidence="5" id="KW-0547">Nucleotide-binding</keyword>
<keyword evidence="9" id="KW-1133">Transmembrane helix</keyword>
<feature type="domain" description="Histidine kinase" evidence="10">
    <location>
        <begin position="74"/>
        <end position="259"/>
    </location>
</feature>
<evidence type="ECO:0000256" key="7">
    <source>
        <dbReference type="ARBA" id="ARBA00022840"/>
    </source>
</evidence>
<gene>
    <name evidence="11" type="ORF">DF182_27280</name>
</gene>
<dbReference type="InterPro" id="IPR011712">
    <property type="entry name" value="Sig_transdc_His_kin_sub3_dim/P"/>
</dbReference>
<dbReference type="Gene3D" id="1.20.5.1930">
    <property type="match status" value="1"/>
</dbReference>
<comment type="caution">
    <text evidence="11">The sequence shown here is derived from an EMBL/GenBank/DDBJ whole genome shotgun (WGS) entry which is preliminary data.</text>
</comment>
<dbReference type="OrthoDB" id="5401121at2"/>
<keyword evidence="9" id="KW-0472">Membrane</keyword>
<feature type="transmembrane region" description="Helical" evidence="9">
    <location>
        <begin position="12"/>
        <end position="32"/>
    </location>
</feature>
<dbReference type="GO" id="GO:0005524">
    <property type="term" value="F:ATP binding"/>
    <property type="evidence" value="ECO:0007669"/>
    <property type="project" value="UniProtKB-KW"/>
</dbReference>
<dbReference type="InterPro" id="IPR003594">
    <property type="entry name" value="HATPase_dom"/>
</dbReference>
<dbReference type="AlphaFoldDB" id="A0A365XV06"/>
<evidence type="ECO:0000256" key="1">
    <source>
        <dbReference type="ARBA" id="ARBA00000085"/>
    </source>
</evidence>
<dbReference type="PANTHER" id="PTHR24421">
    <property type="entry name" value="NITRATE/NITRITE SENSOR PROTEIN NARX-RELATED"/>
    <property type="match status" value="1"/>
</dbReference>
<organism evidence="11 12">
    <name type="scientific">Chitinophaga flava</name>
    <dbReference type="NCBI Taxonomy" id="2259036"/>
    <lineage>
        <taxon>Bacteria</taxon>
        <taxon>Pseudomonadati</taxon>
        <taxon>Bacteroidota</taxon>
        <taxon>Chitinophagia</taxon>
        <taxon>Chitinophagales</taxon>
        <taxon>Chitinophagaceae</taxon>
        <taxon>Chitinophaga</taxon>
    </lineage>
</organism>
<dbReference type="EMBL" id="QFFJ01000002">
    <property type="protein sequence ID" value="RBL90173.1"/>
    <property type="molecule type" value="Genomic_DNA"/>
</dbReference>
<dbReference type="Pfam" id="PF02518">
    <property type="entry name" value="HATPase_c"/>
    <property type="match status" value="1"/>
</dbReference>
<dbReference type="InterPro" id="IPR036890">
    <property type="entry name" value="HATPase_C_sf"/>
</dbReference>
<dbReference type="PROSITE" id="PS51257">
    <property type="entry name" value="PROKAR_LIPOPROTEIN"/>
    <property type="match status" value="1"/>
</dbReference>
<dbReference type="PROSITE" id="PS50109">
    <property type="entry name" value="HIS_KIN"/>
    <property type="match status" value="1"/>
</dbReference>
<reference evidence="11 12" key="1">
    <citation type="submission" date="2018-05" db="EMBL/GenBank/DDBJ databases">
        <title>Chitinophaga sp. K3CV102501T nov., isolated from isolated from a monsoon evergreen broad-leaved forest soil.</title>
        <authorList>
            <person name="Lv Y."/>
        </authorList>
    </citation>
    <scope>NUCLEOTIDE SEQUENCE [LARGE SCALE GENOMIC DNA]</scope>
    <source>
        <strain evidence="11 12">GDMCC 1.1325</strain>
    </source>
</reference>
<keyword evidence="7" id="KW-0067">ATP-binding</keyword>
<dbReference type="InterPro" id="IPR005467">
    <property type="entry name" value="His_kinase_dom"/>
</dbReference>